<evidence type="ECO:0000313" key="2">
    <source>
        <dbReference type="Proteomes" id="UP000887566"/>
    </source>
</evidence>
<feature type="domain" description="Reverse transcriptase" evidence="1">
    <location>
        <begin position="204"/>
        <end position="469"/>
    </location>
</feature>
<evidence type="ECO:0000259" key="1">
    <source>
        <dbReference type="PROSITE" id="PS50878"/>
    </source>
</evidence>
<dbReference type="InterPro" id="IPR043502">
    <property type="entry name" value="DNA/RNA_pol_sf"/>
</dbReference>
<dbReference type="PROSITE" id="PS50878">
    <property type="entry name" value="RT_POL"/>
    <property type="match status" value="1"/>
</dbReference>
<reference evidence="3" key="1">
    <citation type="submission" date="2022-11" db="UniProtKB">
        <authorList>
            <consortium name="WormBaseParasite"/>
        </authorList>
    </citation>
    <scope>IDENTIFICATION</scope>
</reference>
<sequence>MPLPTASLDVQYATIVEHIQEAAQVASEIRPKKKRLSTNTEHLLLLRRTMRIDESARSRIEFVELCKLIRKEIRKDLRIHHFNLVNEAVQKSRSLRKVRGEVATGKRRLIQLRQDDGTICTTVEDLNKATKAFFEKLYASTADVEFHIHSPEDRCPPFLPEEVRSALMQMKTGKTPGNDHITTEMLKHGHETLVPVLTRLFNTCLTRQATPKHMADSSTILLFKKGDPLQLKNYRPISLLSVIYKLLTKVINNRIAHILDETQPPEQAGFRRHFSTVDHLHSLNELIEKTHEYRRPLYMLFIDFEKAFDSVEANAVWSAIQEQGVHAELINLLRNIYTDAASEVRVNDERVEIDIHRGVRQGDTISPKLFTACLEQIFRRLPWDDRGIKINGRCLSNLRFADDIVLFANTADELQQMATELNDEAGRVGLKINASKTKAMSTTPLLNSIHLDDNEIETVDNYIYLGQLVTIVRDHTREIRRRKQAGWAVFHQYRNFLTSRTVDMKYKRRIFNQCIIPAMLYGSECWALTKKGRDTMTAAQRRMERAMAGVNILDKKTNDWVRGVTKVNDIIEAACKRKSNWAWKLARMEEDRWTKALTEWRPPETRPLGRPRTRWRDDITKRCKTQNWQAVARTVSRQEWFSIMRRPIQ</sequence>
<dbReference type="InterPro" id="IPR000477">
    <property type="entry name" value="RT_dom"/>
</dbReference>
<dbReference type="InterPro" id="IPR043128">
    <property type="entry name" value="Rev_trsase/Diguanyl_cyclase"/>
</dbReference>
<dbReference type="Pfam" id="PF00078">
    <property type="entry name" value="RVT_1"/>
    <property type="match status" value="1"/>
</dbReference>
<protein>
    <submittedName>
        <fullName evidence="3">Reverse transcriptase domain-containing protein</fullName>
    </submittedName>
</protein>
<name>A0A914W955_9BILA</name>
<dbReference type="PANTHER" id="PTHR47027">
    <property type="entry name" value="REVERSE TRANSCRIPTASE DOMAIN-CONTAINING PROTEIN"/>
    <property type="match status" value="1"/>
</dbReference>
<dbReference type="Gene3D" id="3.30.70.270">
    <property type="match status" value="1"/>
</dbReference>
<proteinExistence type="predicted"/>
<dbReference type="CDD" id="cd01650">
    <property type="entry name" value="RT_nLTR_like"/>
    <property type="match status" value="1"/>
</dbReference>
<dbReference type="Proteomes" id="UP000887566">
    <property type="component" value="Unplaced"/>
</dbReference>
<evidence type="ECO:0000313" key="3">
    <source>
        <dbReference type="WBParaSite" id="PSAMB.scaffold3458size18201.g21570.t1"/>
    </source>
</evidence>
<dbReference type="PANTHER" id="PTHR47027:SF20">
    <property type="entry name" value="REVERSE TRANSCRIPTASE-LIKE PROTEIN WITH RNA-DIRECTED DNA POLYMERASE DOMAIN"/>
    <property type="match status" value="1"/>
</dbReference>
<dbReference type="AlphaFoldDB" id="A0A914W955"/>
<organism evidence="2 3">
    <name type="scientific">Plectus sambesii</name>
    <dbReference type="NCBI Taxonomy" id="2011161"/>
    <lineage>
        <taxon>Eukaryota</taxon>
        <taxon>Metazoa</taxon>
        <taxon>Ecdysozoa</taxon>
        <taxon>Nematoda</taxon>
        <taxon>Chromadorea</taxon>
        <taxon>Plectida</taxon>
        <taxon>Plectina</taxon>
        <taxon>Plectoidea</taxon>
        <taxon>Plectidae</taxon>
        <taxon>Plectus</taxon>
    </lineage>
</organism>
<dbReference type="WBParaSite" id="PSAMB.scaffold3458size18201.g21570.t1">
    <property type="protein sequence ID" value="PSAMB.scaffold3458size18201.g21570.t1"/>
    <property type="gene ID" value="PSAMB.scaffold3458size18201.g21570"/>
</dbReference>
<keyword evidence="2" id="KW-1185">Reference proteome</keyword>
<accession>A0A914W955</accession>
<dbReference type="SUPFAM" id="SSF56672">
    <property type="entry name" value="DNA/RNA polymerases"/>
    <property type="match status" value="1"/>
</dbReference>